<name>A0A3B1BEG0_9ZZZZ</name>
<dbReference type="NCBIfam" id="NF008293">
    <property type="entry name" value="PRK11073.1"/>
    <property type="match status" value="1"/>
</dbReference>
<dbReference type="AlphaFoldDB" id="A0A3B1BEG0"/>
<evidence type="ECO:0000256" key="12">
    <source>
        <dbReference type="ARBA" id="ARBA00043094"/>
    </source>
</evidence>
<dbReference type="InterPro" id="IPR013767">
    <property type="entry name" value="PAS_fold"/>
</dbReference>
<evidence type="ECO:0000256" key="9">
    <source>
        <dbReference type="ARBA" id="ARBA00037696"/>
    </source>
</evidence>
<dbReference type="InterPro" id="IPR036097">
    <property type="entry name" value="HisK_dim/P_sf"/>
</dbReference>
<comment type="function">
    <text evidence="9">Member of the two-component regulatory system NtrB/NtrC, which controls expression of the nitrogen-regulated (ntr) genes in response to nitrogen limitation. Under conditions of nitrogen limitation, NtrB autophosphorylates and transfers the phosphoryl group to NtrC. In the presence of nitrogen, acts as a phosphatase that dephosphorylates and inactivates NtrC.</text>
</comment>
<dbReference type="Pfam" id="PF02518">
    <property type="entry name" value="HATPase_c"/>
    <property type="match status" value="1"/>
</dbReference>
<evidence type="ECO:0000256" key="8">
    <source>
        <dbReference type="ARBA" id="ARBA00023231"/>
    </source>
</evidence>
<keyword evidence="3" id="KW-0547">Nucleotide-binding</keyword>
<feature type="domain" description="Histidine kinase" evidence="13">
    <location>
        <begin position="145"/>
        <end position="357"/>
    </location>
</feature>
<dbReference type="EMBL" id="UOFX01000071">
    <property type="protein sequence ID" value="VAX10443.1"/>
    <property type="molecule type" value="Genomic_DNA"/>
</dbReference>
<evidence type="ECO:0000256" key="11">
    <source>
        <dbReference type="ARBA" id="ARBA00042313"/>
    </source>
</evidence>
<keyword evidence="8" id="KW-0535">Nitrogen fixation</keyword>
<reference evidence="14" key="1">
    <citation type="submission" date="2018-06" db="EMBL/GenBank/DDBJ databases">
        <authorList>
            <person name="Zhirakovskaya E."/>
        </authorList>
    </citation>
    <scope>NUCLEOTIDE SEQUENCE</scope>
</reference>
<dbReference type="SMART" id="SM00387">
    <property type="entry name" value="HATPase_c"/>
    <property type="match status" value="1"/>
</dbReference>
<dbReference type="Pfam" id="PF00989">
    <property type="entry name" value="PAS"/>
    <property type="match status" value="1"/>
</dbReference>
<keyword evidence="7" id="KW-0902">Two-component regulatory system</keyword>
<dbReference type="Pfam" id="PF00512">
    <property type="entry name" value="HisKA"/>
    <property type="match status" value="1"/>
</dbReference>
<evidence type="ECO:0000256" key="2">
    <source>
        <dbReference type="ARBA" id="ARBA00022679"/>
    </source>
</evidence>
<keyword evidence="5" id="KW-0378">Hydrolase</keyword>
<evidence type="ECO:0000256" key="1">
    <source>
        <dbReference type="ARBA" id="ARBA00022553"/>
    </source>
</evidence>
<dbReference type="PRINTS" id="PR00344">
    <property type="entry name" value="BCTRLSENSOR"/>
</dbReference>
<dbReference type="InterPro" id="IPR036890">
    <property type="entry name" value="HATPase_C_sf"/>
</dbReference>
<keyword evidence="6" id="KW-0067">ATP-binding</keyword>
<evidence type="ECO:0000256" key="4">
    <source>
        <dbReference type="ARBA" id="ARBA00022777"/>
    </source>
</evidence>
<dbReference type="Gene3D" id="3.30.565.10">
    <property type="entry name" value="Histidine kinase-like ATPase, C-terminal domain"/>
    <property type="match status" value="1"/>
</dbReference>
<evidence type="ECO:0000256" key="10">
    <source>
        <dbReference type="ARBA" id="ARBA00039567"/>
    </source>
</evidence>
<dbReference type="GO" id="GO:0016787">
    <property type="term" value="F:hydrolase activity"/>
    <property type="evidence" value="ECO:0007669"/>
    <property type="project" value="UniProtKB-KW"/>
</dbReference>
<evidence type="ECO:0000259" key="13">
    <source>
        <dbReference type="PROSITE" id="PS50109"/>
    </source>
</evidence>
<dbReference type="PROSITE" id="PS50109">
    <property type="entry name" value="HIS_KIN"/>
    <property type="match status" value="1"/>
</dbReference>
<keyword evidence="4" id="KW-0418">Kinase</keyword>
<dbReference type="InterPro" id="IPR035965">
    <property type="entry name" value="PAS-like_dom_sf"/>
</dbReference>
<evidence type="ECO:0000313" key="14">
    <source>
        <dbReference type="EMBL" id="VAX10443.1"/>
    </source>
</evidence>
<dbReference type="PANTHER" id="PTHR43065:SF16">
    <property type="entry name" value="SENSORY HISTIDINE KINASE_PHOSPHATASE NTRB"/>
    <property type="match status" value="1"/>
</dbReference>
<protein>
    <recommendedName>
        <fullName evidence="10">Sensory histidine kinase/phosphatase NtrB</fullName>
    </recommendedName>
    <alternativeName>
        <fullName evidence="11">Nitrogen regulation protein NR(II)</fullName>
    </alternativeName>
    <alternativeName>
        <fullName evidence="12">Nitrogen regulator II</fullName>
    </alternativeName>
</protein>
<dbReference type="CDD" id="cd00082">
    <property type="entry name" value="HisKA"/>
    <property type="match status" value="1"/>
</dbReference>
<evidence type="ECO:0000256" key="5">
    <source>
        <dbReference type="ARBA" id="ARBA00022801"/>
    </source>
</evidence>
<organism evidence="14">
    <name type="scientific">hydrothermal vent metagenome</name>
    <dbReference type="NCBI Taxonomy" id="652676"/>
    <lineage>
        <taxon>unclassified sequences</taxon>
        <taxon>metagenomes</taxon>
        <taxon>ecological metagenomes</taxon>
    </lineage>
</organism>
<keyword evidence="1" id="KW-0597">Phosphoprotein</keyword>
<dbReference type="InterPro" id="IPR004358">
    <property type="entry name" value="Sig_transdc_His_kin-like_C"/>
</dbReference>
<dbReference type="CDD" id="cd00130">
    <property type="entry name" value="PAS"/>
    <property type="match status" value="1"/>
</dbReference>
<dbReference type="GO" id="GO:0006355">
    <property type="term" value="P:regulation of DNA-templated transcription"/>
    <property type="evidence" value="ECO:0007669"/>
    <property type="project" value="InterPro"/>
</dbReference>
<dbReference type="InterPro" id="IPR000014">
    <property type="entry name" value="PAS"/>
</dbReference>
<dbReference type="SMART" id="SM00388">
    <property type="entry name" value="HisKA"/>
    <property type="match status" value="1"/>
</dbReference>
<dbReference type="InterPro" id="IPR003594">
    <property type="entry name" value="HATPase_dom"/>
</dbReference>
<keyword evidence="2 14" id="KW-0808">Transferase</keyword>
<dbReference type="SUPFAM" id="SSF55874">
    <property type="entry name" value="ATPase domain of HSP90 chaperone/DNA topoisomerase II/histidine kinase"/>
    <property type="match status" value="1"/>
</dbReference>
<dbReference type="InterPro" id="IPR005467">
    <property type="entry name" value="His_kinase_dom"/>
</dbReference>
<sequence>MNADNLIPEALSPWILENLSTVVLLFDEELCLQYINPAGEMMFAASVRNLVGQKVNNLIQSPNRDLIAGFEQAVSMGTTFTERAIRLRMLDEREITVDCTVLPLVDSRRESGILVELQQLDRQLRISREEHLISQHHAARDLIRGLAHEIKNPLGGLRGAAQLLEHELPDPALQEYTQVIIDEADRLQTLVNRMLGPNKLPKYREVNIHQVLDRVRSLVQAESGGRTKLALDFDPSIPDLYGDFDQLIQAILNIVRNAARAASDDGLVTLRTRILRQFSIGNDRHKLVVQIEVVDNGPGISADMLQKIFYPMVSASEEGMGLGLSIAQSLISQHGGLIECNSKPGETVFTVLLPLENPNA</sequence>
<dbReference type="SUPFAM" id="SSF55785">
    <property type="entry name" value="PYP-like sensor domain (PAS domain)"/>
    <property type="match status" value="1"/>
</dbReference>
<dbReference type="GO" id="GO:0005524">
    <property type="term" value="F:ATP binding"/>
    <property type="evidence" value="ECO:0007669"/>
    <property type="project" value="UniProtKB-KW"/>
</dbReference>
<accession>A0A3B1BEG0</accession>
<gene>
    <name evidence="14" type="ORF">MNBD_GAMMA26-200</name>
</gene>
<dbReference type="Gene3D" id="1.10.287.130">
    <property type="match status" value="1"/>
</dbReference>
<evidence type="ECO:0000256" key="6">
    <source>
        <dbReference type="ARBA" id="ARBA00022840"/>
    </source>
</evidence>
<dbReference type="SUPFAM" id="SSF47384">
    <property type="entry name" value="Homodimeric domain of signal transducing histidine kinase"/>
    <property type="match status" value="1"/>
</dbReference>
<dbReference type="GO" id="GO:0000155">
    <property type="term" value="F:phosphorelay sensor kinase activity"/>
    <property type="evidence" value="ECO:0007669"/>
    <property type="project" value="InterPro"/>
</dbReference>
<dbReference type="InterPro" id="IPR003661">
    <property type="entry name" value="HisK_dim/P_dom"/>
</dbReference>
<dbReference type="Gene3D" id="3.30.450.20">
    <property type="entry name" value="PAS domain"/>
    <property type="match status" value="1"/>
</dbReference>
<evidence type="ECO:0000256" key="3">
    <source>
        <dbReference type="ARBA" id="ARBA00022741"/>
    </source>
</evidence>
<dbReference type="PANTHER" id="PTHR43065">
    <property type="entry name" value="SENSOR HISTIDINE KINASE"/>
    <property type="match status" value="1"/>
</dbReference>
<proteinExistence type="predicted"/>
<evidence type="ECO:0000256" key="7">
    <source>
        <dbReference type="ARBA" id="ARBA00023012"/>
    </source>
</evidence>